<name>A0A6J4RXV0_9ACTN</name>
<accession>A0A6J4RXV0</accession>
<dbReference type="Pfam" id="PF07883">
    <property type="entry name" value="Cupin_2"/>
    <property type="match status" value="1"/>
</dbReference>
<dbReference type="AlphaFoldDB" id="A0A6J4RXV0"/>
<feature type="domain" description="Cupin type-2" evidence="1">
    <location>
        <begin position="41"/>
        <end position="111"/>
    </location>
</feature>
<gene>
    <name evidence="2" type="ORF">AVDCRST_MAG69-587</name>
</gene>
<evidence type="ECO:0000259" key="1">
    <source>
        <dbReference type="Pfam" id="PF07883"/>
    </source>
</evidence>
<dbReference type="Gene3D" id="2.60.120.10">
    <property type="entry name" value="Jelly Rolls"/>
    <property type="match status" value="1"/>
</dbReference>
<sequence>MDILNFEELGFEFDPEDPEGFRAGTQRIGPLIGALRTGITMYELPPGQANCPYHYEYAEEEWLIVLEGEPTLRTPDGERRLRPWDVCAFPVGPDGAHGIRNETDATVRVLMFGEVRLPAATVYPDSGKIGIWTGHRADDVIVPRDARVGYFHGEPGVASA</sequence>
<organism evidence="2">
    <name type="scientific">uncultured Solirubrobacteraceae bacterium</name>
    <dbReference type="NCBI Taxonomy" id="1162706"/>
    <lineage>
        <taxon>Bacteria</taxon>
        <taxon>Bacillati</taxon>
        <taxon>Actinomycetota</taxon>
        <taxon>Thermoleophilia</taxon>
        <taxon>Solirubrobacterales</taxon>
        <taxon>Solirubrobacteraceae</taxon>
        <taxon>environmental samples</taxon>
    </lineage>
</organism>
<dbReference type="SUPFAM" id="SSF51182">
    <property type="entry name" value="RmlC-like cupins"/>
    <property type="match status" value="1"/>
</dbReference>
<reference evidence="2" key="1">
    <citation type="submission" date="2020-02" db="EMBL/GenBank/DDBJ databases">
        <authorList>
            <person name="Meier V. D."/>
        </authorList>
    </citation>
    <scope>NUCLEOTIDE SEQUENCE</scope>
    <source>
        <strain evidence="2">AVDCRST_MAG69</strain>
    </source>
</reference>
<dbReference type="InterPro" id="IPR014710">
    <property type="entry name" value="RmlC-like_jellyroll"/>
</dbReference>
<dbReference type="InterPro" id="IPR013096">
    <property type="entry name" value="Cupin_2"/>
</dbReference>
<proteinExistence type="predicted"/>
<evidence type="ECO:0000313" key="2">
    <source>
        <dbReference type="EMBL" id="CAA9478049.1"/>
    </source>
</evidence>
<dbReference type="EMBL" id="CADCVP010000081">
    <property type="protein sequence ID" value="CAA9478049.1"/>
    <property type="molecule type" value="Genomic_DNA"/>
</dbReference>
<dbReference type="InterPro" id="IPR011051">
    <property type="entry name" value="RmlC_Cupin_sf"/>
</dbReference>
<protein>
    <recommendedName>
        <fullName evidence="1">Cupin type-2 domain-containing protein</fullName>
    </recommendedName>
</protein>